<dbReference type="SUPFAM" id="SSF64263">
    <property type="entry name" value="Prokaryotic ribosomal protein L17"/>
    <property type="match status" value="1"/>
</dbReference>
<evidence type="ECO:0000256" key="3">
    <source>
        <dbReference type="ARBA" id="ARBA00023274"/>
    </source>
</evidence>
<evidence type="ECO:0000256" key="2">
    <source>
        <dbReference type="ARBA" id="ARBA00022980"/>
    </source>
</evidence>
<dbReference type="Gene3D" id="3.90.1030.10">
    <property type="entry name" value="Ribosomal protein L17"/>
    <property type="match status" value="1"/>
</dbReference>
<sequence>MGFTSTFKLLNLGIKRRTWRRVKKQPPHRWDAIRNQLDQLLRYGRIETTIARAKELQPYAEELIHLAKRGPEKALAVESILRTPAARRRLFEELLGTYRHRNFFFTRVVNQFRLRMRDAAPMAYIEFVDRPGELRPAKPVGLERQKYIWTQMEETRRQRRLLWNHALKMGLTDASGRLLIPQIFYGGPTTEEAPKAEAPRARAMDESFFVDLPPPNLRERRAKAISRRFYP</sequence>
<accession>A0A6P6S442</accession>
<gene>
    <name evidence="5" type="primary">LOC113147501</name>
</gene>
<dbReference type="RefSeq" id="XP_026194060.1">
    <property type="nucleotide sequence ID" value="XM_026338275.1"/>
</dbReference>
<dbReference type="GO" id="GO:0006412">
    <property type="term" value="P:translation"/>
    <property type="evidence" value="ECO:0007669"/>
    <property type="project" value="InterPro"/>
</dbReference>
<evidence type="ECO:0000313" key="5">
    <source>
        <dbReference type="RefSeq" id="XP_026194060.1"/>
    </source>
</evidence>
<dbReference type="Pfam" id="PF01196">
    <property type="entry name" value="Ribosomal_L17"/>
    <property type="match status" value="1"/>
</dbReference>
<keyword evidence="3" id="KW-0687">Ribonucleoprotein</keyword>
<keyword evidence="2" id="KW-0689">Ribosomal protein</keyword>
<dbReference type="PANTHER" id="PTHR14413">
    <property type="entry name" value="RIBOSOMAL PROTEIN L17"/>
    <property type="match status" value="1"/>
</dbReference>
<dbReference type="PANTHER" id="PTHR14413:SF16">
    <property type="entry name" value="LARGE RIBOSOMAL SUBUNIT PROTEIN BL17M"/>
    <property type="match status" value="1"/>
</dbReference>
<dbReference type="GeneID" id="113147501"/>
<dbReference type="OrthoDB" id="275000at2759"/>
<organism evidence="4 5">
    <name type="scientific">Cyclospora cayetanensis</name>
    <dbReference type="NCBI Taxonomy" id="88456"/>
    <lineage>
        <taxon>Eukaryota</taxon>
        <taxon>Sar</taxon>
        <taxon>Alveolata</taxon>
        <taxon>Apicomplexa</taxon>
        <taxon>Conoidasida</taxon>
        <taxon>Coccidia</taxon>
        <taxon>Eucoccidiorida</taxon>
        <taxon>Eimeriorina</taxon>
        <taxon>Eimeriidae</taxon>
        <taxon>Cyclospora</taxon>
    </lineage>
</organism>
<evidence type="ECO:0000256" key="1">
    <source>
        <dbReference type="ARBA" id="ARBA00008777"/>
    </source>
</evidence>
<dbReference type="InterPro" id="IPR036373">
    <property type="entry name" value="Ribosomal_bL17_sf"/>
</dbReference>
<keyword evidence="4" id="KW-1185">Reference proteome</keyword>
<reference evidence="5" key="1">
    <citation type="submission" date="2025-08" db="UniProtKB">
        <authorList>
            <consortium name="RefSeq"/>
        </authorList>
    </citation>
    <scope>IDENTIFICATION</scope>
</reference>
<dbReference type="InterPro" id="IPR000456">
    <property type="entry name" value="Ribosomal_bL17"/>
</dbReference>
<evidence type="ECO:0000313" key="4">
    <source>
        <dbReference type="Proteomes" id="UP000515125"/>
    </source>
</evidence>
<dbReference type="GO" id="GO:0003735">
    <property type="term" value="F:structural constituent of ribosome"/>
    <property type="evidence" value="ECO:0007669"/>
    <property type="project" value="InterPro"/>
</dbReference>
<proteinExistence type="inferred from homology"/>
<protein>
    <submittedName>
        <fullName evidence="5">Uncharacterized protein LOC113147501</fullName>
    </submittedName>
</protein>
<dbReference type="GO" id="GO:0022625">
    <property type="term" value="C:cytosolic large ribosomal subunit"/>
    <property type="evidence" value="ECO:0007669"/>
    <property type="project" value="TreeGrafter"/>
</dbReference>
<dbReference type="Proteomes" id="UP000515125">
    <property type="component" value="Unplaced"/>
</dbReference>
<comment type="similarity">
    <text evidence="1">Belongs to the bacterial ribosomal protein bL17 family.</text>
</comment>
<dbReference type="AlphaFoldDB" id="A0A6P6S442"/>
<name>A0A6P6S442_9EIME</name>